<evidence type="ECO:0000313" key="1">
    <source>
        <dbReference type="EMBL" id="GFA63600.1"/>
    </source>
</evidence>
<accession>A0A699K164</accession>
<gene>
    <name evidence="1" type="ORF">Tci_635572</name>
</gene>
<dbReference type="AlphaFoldDB" id="A0A699K164"/>
<name>A0A699K164_TANCI</name>
<organism evidence="1">
    <name type="scientific">Tanacetum cinerariifolium</name>
    <name type="common">Dalmatian daisy</name>
    <name type="synonym">Chrysanthemum cinerariifolium</name>
    <dbReference type="NCBI Taxonomy" id="118510"/>
    <lineage>
        <taxon>Eukaryota</taxon>
        <taxon>Viridiplantae</taxon>
        <taxon>Streptophyta</taxon>
        <taxon>Embryophyta</taxon>
        <taxon>Tracheophyta</taxon>
        <taxon>Spermatophyta</taxon>
        <taxon>Magnoliopsida</taxon>
        <taxon>eudicotyledons</taxon>
        <taxon>Gunneridae</taxon>
        <taxon>Pentapetalae</taxon>
        <taxon>asterids</taxon>
        <taxon>campanulids</taxon>
        <taxon>Asterales</taxon>
        <taxon>Asteraceae</taxon>
        <taxon>Asteroideae</taxon>
        <taxon>Anthemideae</taxon>
        <taxon>Anthemidinae</taxon>
        <taxon>Tanacetum</taxon>
    </lineage>
</organism>
<dbReference type="PANTHER" id="PTHR11439">
    <property type="entry name" value="GAG-POL-RELATED RETROTRANSPOSON"/>
    <property type="match status" value="1"/>
</dbReference>
<feature type="non-terminal residue" evidence="1">
    <location>
        <position position="1"/>
    </location>
</feature>
<protein>
    <submittedName>
        <fullName evidence="1">Gag-Pol polyprotein</fullName>
    </submittedName>
</protein>
<sequence length="110" mass="12312">DGIPVRYDNMIFKRGVFVVSKCIGQMSNIFGATRIEDPLTLFTFFKIEEELDDSKVTSGYIFNITSGVVSWKSKKQTILSQSSMESEIIPLAVASDEASWLRCLLAKIPL</sequence>
<comment type="caution">
    <text evidence="1">The sequence shown here is derived from an EMBL/GenBank/DDBJ whole genome shotgun (WGS) entry which is preliminary data.</text>
</comment>
<dbReference type="CDD" id="cd09272">
    <property type="entry name" value="RNase_HI_RT_Ty1"/>
    <property type="match status" value="1"/>
</dbReference>
<dbReference type="PANTHER" id="PTHR11439:SF483">
    <property type="entry name" value="PEPTIDE SYNTHASE GLIP-LIKE, PUTATIVE (AFU_ORTHOLOGUE AFUA_3G12920)-RELATED"/>
    <property type="match status" value="1"/>
</dbReference>
<reference evidence="1" key="1">
    <citation type="journal article" date="2019" name="Sci. Rep.">
        <title>Draft genome of Tanacetum cinerariifolium, the natural source of mosquito coil.</title>
        <authorList>
            <person name="Yamashiro T."/>
            <person name="Shiraishi A."/>
            <person name="Satake H."/>
            <person name="Nakayama K."/>
        </authorList>
    </citation>
    <scope>NUCLEOTIDE SEQUENCE</scope>
</reference>
<dbReference type="EMBL" id="BKCJ010459402">
    <property type="protein sequence ID" value="GFA63600.1"/>
    <property type="molecule type" value="Genomic_DNA"/>
</dbReference>
<proteinExistence type="predicted"/>